<reference evidence="1" key="5">
    <citation type="journal article" date="2021" name="G3 (Bethesda)">
        <title>Aegilops tauschii genome assembly Aet v5.0 features greater sequence contiguity and improved annotation.</title>
        <authorList>
            <person name="Wang L."/>
            <person name="Zhu T."/>
            <person name="Rodriguez J.C."/>
            <person name="Deal K.R."/>
            <person name="Dubcovsky J."/>
            <person name="McGuire P.E."/>
            <person name="Lux T."/>
            <person name="Spannagl M."/>
            <person name="Mayer K.F.X."/>
            <person name="Baldrich P."/>
            <person name="Meyers B.C."/>
            <person name="Huo N."/>
            <person name="Gu Y.Q."/>
            <person name="Zhou H."/>
            <person name="Devos K.M."/>
            <person name="Bennetzen J.L."/>
            <person name="Unver T."/>
            <person name="Budak H."/>
            <person name="Gulick P.J."/>
            <person name="Galiba G."/>
            <person name="Kalapos B."/>
            <person name="Nelson D.R."/>
            <person name="Li P."/>
            <person name="You F.M."/>
            <person name="Luo M.C."/>
            <person name="Dvorak J."/>
        </authorList>
    </citation>
    <scope>NUCLEOTIDE SEQUENCE [LARGE SCALE GENOMIC DNA]</scope>
    <source>
        <strain evidence="1">cv. AL8/78</strain>
    </source>
</reference>
<name>A0A452ZBP9_AEGTS</name>
<dbReference type="Proteomes" id="UP000015105">
    <property type="component" value="Chromosome 1D"/>
</dbReference>
<protein>
    <submittedName>
        <fullName evidence="1">Uncharacterized protein</fullName>
    </submittedName>
</protein>
<dbReference type="Gramene" id="AET1Gv20699600.4">
    <property type="protein sequence ID" value="AET1Gv20699600.4"/>
    <property type="gene ID" value="AET1Gv20699600"/>
</dbReference>
<reference evidence="2" key="2">
    <citation type="journal article" date="2017" name="Nat. Plants">
        <title>The Aegilops tauschii genome reveals multiple impacts of transposons.</title>
        <authorList>
            <person name="Zhao G."/>
            <person name="Zou C."/>
            <person name="Li K."/>
            <person name="Wang K."/>
            <person name="Li T."/>
            <person name="Gao L."/>
            <person name="Zhang X."/>
            <person name="Wang H."/>
            <person name="Yang Z."/>
            <person name="Liu X."/>
            <person name="Jiang W."/>
            <person name="Mao L."/>
            <person name="Kong X."/>
            <person name="Jiao Y."/>
            <person name="Jia J."/>
        </authorList>
    </citation>
    <scope>NUCLEOTIDE SEQUENCE [LARGE SCALE GENOMIC DNA]</scope>
    <source>
        <strain evidence="2">cv. AL8/78</strain>
    </source>
</reference>
<keyword evidence="2" id="KW-1185">Reference proteome</keyword>
<sequence>MWRLLWQTDHTRAAGFFWEMVTVSRSASSSSYSSIAFIHSGLMPAGSLLLSFGPSFAESYSLNGLIFEH</sequence>
<accession>A0A452ZBP9</accession>
<dbReference type="EnsemblPlants" id="AET1Gv20699600.4">
    <property type="protein sequence ID" value="AET1Gv20699600.4"/>
    <property type="gene ID" value="AET1Gv20699600"/>
</dbReference>
<evidence type="ECO:0000313" key="1">
    <source>
        <dbReference type="EnsemblPlants" id="AET1Gv20699600.4"/>
    </source>
</evidence>
<reference evidence="2" key="1">
    <citation type="journal article" date="2014" name="Science">
        <title>Ancient hybridizations among the ancestral genomes of bread wheat.</title>
        <authorList>
            <consortium name="International Wheat Genome Sequencing Consortium,"/>
            <person name="Marcussen T."/>
            <person name="Sandve S.R."/>
            <person name="Heier L."/>
            <person name="Spannagl M."/>
            <person name="Pfeifer M."/>
            <person name="Jakobsen K.S."/>
            <person name="Wulff B.B."/>
            <person name="Steuernagel B."/>
            <person name="Mayer K.F."/>
            <person name="Olsen O.A."/>
        </authorList>
    </citation>
    <scope>NUCLEOTIDE SEQUENCE [LARGE SCALE GENOMIC DNA]</scope>
    <source>
        <strain evidence="2">cv. AL8/78</strain>
    </source>
</reference>
<evidence type="ECO:0000313" key="2">
    <source>
        <dbReference type="Proteomes" id="UP000015105"/>
    </source>
</evidence>
<reference evidence="1" key="4">
    <citation type="submission" date="2019-03" db="UniProtKB">
        <authorList>
            <consortium name="EnsemblPlants"/>
        </authorList>
    </citation>
    <scope>IDENTIFICATION</scope>
</reference>
<dbReference type="AlphaFoldDB" id="A0A452ZBP9"/>
<reference evidence="1" key="3">
    <citation type="journal article" date="2017" name="Nature">
        <title>Genome sequence of the progenitor of the wheat D genome Aegilops tauschii.</title>
        <authorList>
            <person name="Luo M.C."/>
            <person name="Gu Y.Q."/>
            <person name="Puiu D."/>
            <person name="Wang H."/>
            <person name="Twardziok S.O."/>
            <person name="Deal K.R."/>
            <person name="Huo N."/>
            <person name="Zhu T."/>
            <person name="Wang L."/>
            <person name="Wang Y."/>
            <person name="McGuire P.E."/>
            <person name="Liu S."/>
            <person name="Long H."/>
            <person name="Ramasamy R.K."/>
            <person name="Rodriguez J.C."/>
            <person name="Van S.L."/>
            <person name="Yuan L."/>
            <person name="Wang Z."/>
            <person name="Xia Z."/>
            <person name="Xiao L."/>
            <person name="Anderson O.D."/>
            <person name="Ouyang S."/>
            <person name="Liang Y."/>
            <person name="Zimin A.V."/>
            <person name="Pertea G."/>
            <person name="Qi P."/>
            <person name="Bennetzen J.L."/>
            <person name="Dai X."/>
            <person name="Dawson M.W."/>
            <person name="Muller H.G."/>
            <person name="Kugler K."/>
            <person name="Rivarola-Duarte L."/>
            <person name="Spannagl M."/>
            <person name="Mayer K.F.X."/>
            <person name="Lu F.H."/>
            <person name="Bevan M.W."/>
            <person name="Leroy P."/>
            <person name="Li P."/>
            <person name="You F.M."/>
            <person name="Sun Q."/>
            <person name="Liu Z."/>
            <person name="Lyons E."/>
            <person name="Wicker T."/>
            <person name="Salzberg S.L."/>
            <person name="Devos K.M."/>
            <person name="Dvorak J."/>
        </authorList>
    </citation>
    <scope>NUCLEOTIDE SEQUENCE [LARGE SCALE GENOMIC DNA]</scope>
    <source>
        <strain evidence="1">cv. AL8/78</strain>
    </source>
</reference>
<proteinExistence type="predicted"/>
<organism evidence="1 2">
    <name type="scientific">Aegilops tauschii subsp. strangulata</name>
    <name type="common">Goatgrass</name>
    <dbReference type="NCBI Taxonomy" id="200361"/>
    <lineage>
        <taxon>Eukaryota</taxon>
        <taxon>Viridiplantae</taxon>
        <taxon>Streptophyta</taxon>
        <taxon>Embryophyta</taxon>
        <taxon>Tracheophyta</taxon>
        <taxon>Spermatophyta</taxon>
        <taxon>Magnoliopsida</taxon>
        <taxon>Liliopsida</taxon>
        <taxon>Poales</taxon>
        <taxon>Poaceae</taxon>
        <taxon>BOP clade</taxon>
        <taxon>Pooideae</taxon>
        <taxon>Triticodae</taxon>
        <taxon>Triticeae</taxon>
        <taxon>Triticinae</taxon>
        <taxon>Aegilops</taxon>
    </lineage>
</organism>